<dbReference type="Gene3D" id="3.40.50.1820">
    <property type="entry name" value="alpha/beta hydrolase"/>
    <property type="match status" value="2"/>
</dbReference>
<name>A0A2J6Q8R2_9HELO</name>
<proteinExistence type="predicted"/>
<gene>
    <name evidence="3" type="ORF">NA56DRAFT_688219</name>
</gene>
<keyword evidence="4" id="KW-1185">Reference proteome</keyword>
<evidence type="ECO:0000256" key="1">
    <source>
        <dbReference type="ARBA" id="ARBA00022801"/>
    </source>
</evidence>
<dbReference type="Pfam" id="PF07859">
    <property type="entry name" value="Abhydrolase_3"/>
    <property type="match status" value="1"/>
</dbReference>
<dbReference type="SUPFAM" id="SSF53474">
    <property type="entry name" value="alpha/beta-Hydrolases"/>
    <property type="match status" value="1"/>
</dbReference>
<dbReference type="PANTHER" id="PTHR48081:SF8">
    <property type="entry name" value="ALPHA_BETA HYDROLASE FOLD-3 DOMAIN-CONTAINING PROTEIN-RELATED"/>
    <property type="match status" value="1"/>
</dbReference>
<dbReference type="OrthoDB" id="408631at2759"/>
<protein>
    <recommendedName>
        <fullName evidence="2">Alpha/beta hydrolase fold-3 domain-containing protein</fullName>
    </recommendedName>
</protein>
<dbReference type="AlphaFoldDB" id="A0A2J6Q8R2"/>
<dbReference type="InterPro" id="IPR013094">
    <property type="entry name" value="AB_hydrolase_3"/>
</dbReference>
<dbReference type="Proteomes" id="UP000235672">
    <property type="component" value="Unassembled WGS sequence"/>
</dbReference>
<accession>A0A2J6Q8R2</accession>
<dbReference type="PANTHER" id="PTHR48081">
    <property type="entry name" value="AB HYDROLASE SUPERFAMILY PROTEIN C4A8.06C"/>
    <property type="match status" value="1"/>
</dbReference>
<sequence length="443" mass="49875">MSPTDFPTVGTRTSLDSELKSFPSKNIDLHLGGSEDFHHERAHHTKVFGFHSPLSSQQAPINNVEFTAIRDPHGTIPIRVFYPKSGEEKRKAADAAAFVYFHGGGYTVGTVDEFENGLRIVAEESSVQVYVVEYRLAPEWRFPTQLDEYEAVITWLQAAVILRLKDEKKLLAAQVLLYPEARLSFDTTAAVENNSGFYLECNGIFSFADHYLPRGLAPSHLYISPGMQKIEDLKNVPPAAVFTCRFDPLRDVGVEYSTKLKQAGNDVQWHHFDTLTHGFYKWPHGVMRLCGQRKCLERNRNAWLSEFNLHINLKKTRLCTSGPAGPGKMYLLYIFWPLKRICPTIKGYVEYAKVRARTSGLVNPSQGNEAQGGYQFWRPLIGSLPISLNPGGKISVSLQSALLPMSLGHSQEKVLIDLSIWHSRIPPTGLRIAFLYRSRKLVG</sequence>
<evidence type="ECO:0000313" key="4">
    <source>
        <dbReference type="Proteomes" id="UP000235672"/>
    </source>
</evidence>
<dbReference type="EMBL" id="KZ613477">
    <property type="protein sequence ID" value="PMD22625.1"/>
    <property type="molecule type" value="Genomic_DNA"/>
</dbReference>
<organism evidence="3 4">
    <name type="scientific">Hyaloscypha hepaticicola</name>
    <dbReference type="NCBI Taxonomy" id="2082293"/>
    <lineage>
        <taxon>Eukaryota</taxon>
        <taxon>Fungi</taxon>
        <taxon>Dikarya</taxon>
        <taxon>Ascomycota</taxon>
        <taxon>Pezizomycotina</taxon>
        <taxon>Leotiomycetes</taxon>
        <taxon>Helotiales</taxon>
        <taxon>Hyaloscyphaceae</taxon>
        <taxon>Hyaloscypha</taxon>
    </lineage>
</organism>
<evidence type="ECO:0000259" key="2">
    <source>
        <dbReference type="Pfam" id="PF07859"/>
    </source>
</evidence>
<keyword evidence="1" id="KW-0378">Hydrolase</keyword>
<dbReference type="STRING" id="1745343.A0A2J6Q8R2"/>
<reference evidence="3 4" key="1">
    <citation type="submission" date="2016-05" db="EMBL/GenBank/DDBJ databases">
        <title>A degradative enzymes factory behind the ericoid mycorrhizal symbiosis.</title>
        <authorList>
            <consortium name="DOE Joint Genome Institute"/>
            <person name="Martino E."/>
            <person name="Morin E."/>
            <person name="Grelet G."/>
            <person name="Kuo A."/>
            <person name="Kohler A."/>
            <person name="Daghino S."/>
            <person name="Barry K."/>
            <person name="Choi C."/>
            <person name="Cichocki N."/>
            <person name="Clum A."/>
            <person name="Copeland A."/>
            <person name="Hainaut M."/>
            <person name="Haridas S."/>
            <person name="Labutti K."/>
            <person name="Lindquist E."/>
            <person name="Lipzen A."/>
            <person name="Khouja H.-R."/>
            <person name="Murat C."/>
            <person name="Ohm R."/>
            <person name="Olson A."/>
            <person name="Spatafora J."/>
            <person name="Veneault-Fourrey C."/>
            <person name="Henrissat B."/>
            <person name="Grigoriev I."/>
            <person name="Martin F."/>
            <person name="Perotto S."/>
        </authorList>
    </citation>
    <scope>NUCLEOTIDE SEQUENCE [LARGE SCALE GENOMIC DNA]</scope>
    <source>
        <strain evidence="3 4">UAMH 7357</strain>
    </source>
</reference>
<dbReference type="InterPro" id="IPR029058">
    <property type="entry name" value="AB_hydrolase_fold"/>
</dbReference>
<dbReference type="GO" id="GO:0016787">
    <property type="term" value="F:hydrolase activity"/>
    <property type="evidence" value="ECO:0007669"/>
    <property type="project" value="UniProtKB-KW"/>
</dbReference>
<dbReference type="InterPro" id="IPR050300">
    <property type="entry name" value="GDXG_lipolytic_enzyme"/>
</dbReference>
<evidence type="ECO:0000313" key="3">
    <source>
        <dbReference type="EMBL" id="PMD22625.1"/>
    </source>
</evidence>
<feature type="domain" description="Alpha/beta hydrolase fold-3" evidence="2">
    <location>
        <begin position="156"/>
        <end position="280"/>
    </location>
</feature>